<reference evidence="4" key="1">
    <citation type="journal article" date="2020" name="Stud. Mycol.">
        <title>101 Dothideomycetes genomes: a test case for predicting lifestyles and emergence of pathogens.</title>
        <authorList>
            <person name="Haridas S."/>
            <person name="Albert R."/>
            <person name="Binder M."/>
            <person name="Bloem J."/>
            <person name="Labutti K."/>
            <person name="Salamov A."/>
            <person name="Andreopoulos B."/>
            <person name="Baker S."/>
            <person name="Barry K."/>
            <person name="Bills G."/>
            <person name="Bluhm B."/>
            <person name="Cannon C."/>
            <person name="Castanera R."/>
            <person name="Culley D."/>
            <person name="Daum C."/>
            <person name="Ezra D."/>
            <person name="Gonzalez J."/>
            <person name="Henrissat B."/>
            <person name="Kuo A."/>
            <person name="Liang C."/>
            <person name="Lipzen A."/>
            <person name="Lutzoni F."/>
            <person name="Magnuson J."/>
            <person name="Mondo S."/>
            <person name="Nolan M."/>
            <person name="Ohm R."/>
            <person name="Pangilinan J."/>
            <person name="Park H.-J."/>
            <person name="Ramirez L."/>
            <person name="Alfaro M."/>
            <person name="Sun H."/>
            <person name="Tritt A."/>
            <person name="Yoshinaga Y."/>
            <person name="Zwiers L.-H."/>
            <person name="Turgeon B."/>
            <person name="Goodwin S."/>
            <person name="Spatafora J."/>
            <person name="Crous P."/>
            <person name="Grigoriev I."/>
        </authorList>
    </citation>
    <scope>NUCLEOTIDE SEQUENCE</scope>
    <source>
        <strain evidence="4">CBS 115976</strain>
    </source>
</reference>
<comment type="pathway">
    <text evidence="1">Mycotoxin biosynthesis.</text>
</comment>
<evidence type="ECO:0000313" key="4">
    <source>
        <dbReference type="EMBL" id="KAF2667311.1"/>
    </source>
</evidence>
<dbReference type="Proteomes" id="UP000799302">
    <property type="component" value="Unassembled WGS sequence"/>
</dbReference>
<name>A0A6A6U6U5_9PEZI</name>
<dbReference type="GO" id="GO:0016491">
    <property type="term" value="F:oxidoreductase activity"/>
    <property type="evidence" value="ECO:0007669"/>
    <property type="project" value="UniProtKB-KW"/>
</dbReference>
<dbReference type="Pfam" id="PF11807">
    <property type="entry name" value="UstYa"/>
    <property type="match status" value="1"/>
</dbReference>
<keyword evidence="5" id="KW-1185">Reference proteome</keyword>
<accession>A0A6A6U6U5</accession>
<dbReference type="EMBL" id="MU004237">
    <property type="protein sequence ID" value="KAF2667311.1"/>
    <property type="molecule type" value="Genomic_DNA"/>
</dbReference>
<dbReference type="GO" id="GO:0043386">
    <property type="term" value="P:mycotoxin biosynthetic process"/>
    <property type="evidence" value="ECO:0007669"/>
    <property type="project" value="InterPro"/>
</dbReference>
<dbReference type="PANTHER" id="PTHR33365">
    <property type="entry name" value="YALI0B05434P"/>
    <property type="match status" value="1"/>
</dbReference>
<dbReference type="InterPro" id="IPR021765">
    <property type="entry name" value="UstYa-like"/>
</dbReference>
<organism evidence="4 5">
    <name type="scientific">Microthyrium microscopicum</name>
    <dbReference type="NCBI Taxonomy" id="703497"/>
    <lineage>
        <taxon>Eukaryota</taxon>
        <taxon>Fungi</taxon>
        <taxon>Dikarya</taxon>
        <taxon>Ascomycota</taxon>
        <taxon>Pezizomycotina</taxon>
        <taxon>Dothideomycetes</taxon>
        <taxon>Dothideomycetes incertae sedis</taxon>
        <taxon>Microthyriales</taxon>
        <taxon>Microthyriaceae</taxon>
        <taxon>Microthyrium</taxon>
    </lineage>
</organism>
<dbReference type="AlphaFoldDB" id="A0A6A6U6U5"/>
<evidence type="ECO:0000256" key="2">
    <source>
        <dbReference type="ARBA" id="ARBA00023002"/>
    </source>
</evidence>
<sequence length="97" mass="10598">MLGKQYSLHGAYYNALSSKPMAHGGHEGHGAEGHMGHCFDYLRQVLMCAADTNMEPLGADLGGASGWGSERTCRDYDAVVRWASKNRMSIDKYRTSG</sequence>
<evidence type="ECO:0000313" key="5">
    <source>
        <dbReference type="Proteomes" id="UP000799302"/>
    </source>
</evidence>
<gene>
    <name evidence="4" type="ORF">BT63DRAFT_426201</name>
</gene>
<evidence type="ECO:0000256" key="1">
    <source>
        <dbReference type="ARBA" id="ARBA00004685"/>
    </source>
</evidence>
<dbReference type="PANTHER" id="PTHR33365:SF11">
    <property type="entry name" value="TAT PATHWAY SIGNAL SEQUENCE"/>
    <property type="match status" value="1"/>
</dbReference>
<keyword evidence="2" id="KW-0560">Oxidoreductase</keyword>
<evidence type="ECO:0000256" key="3">
    <source>
        <dbReference type="ARBA" id="ARBA00035112"/>
    </source>
</evidence>
<protein>
    <submittedName>
        <fullName evidence="4">Uncharacterized protein</fullName>
    </submittedName>
</protein>
<dbReference type="OrthoDB" id="3687641at2759"/>
<proteinExistence type="inferred from homology"/>
<comment type="similarity">
    <text evidence="3">Belongs to the ustYa family.</text>
</comment>